<dbReference type="OrthoDB" id="3200163at2759"/>
<accession>A0A6J2Y8G3</accession>
<reference evidence="5" key="1">
    <citation type="submission" date="2025-08" db="UniProtKB">
        <authorList>
            <consortium name="RefSeq"/>
        </authorList>
    </citation>
    <scope>IDENTIFICATION</scope>
    <source>
        <tissue evidence="5">Gonads</tissue>
    </source>
</reference>
<dbReference type="InterPro" id="IPR002018">
    <property type="entry name" value="CarbesteraseB"/>
</dbReference>
<dbReference type="InterPro" id="IPR051093">
    <property type="entry name" value="Neuroligin/BSAL"/>
</dbReference>
<organism evidence="4 5">
    <name type="scientific">Sitophilus oryzae</name>
    <name type="common">Rice weevil</name>
    <name type="synonym">Curculio oryzae</name>
    <dbReference type="NCBI Taxonomy" id="7048"/>
    <lineage>
        <taxon>Eukaryota</taxon>
        <taxon>Metazoa</taxon>
        <taxon>Ecdysozoa</taxon>
        <taxon>Arthropoda</taxon>
        <taxon>Hexapoda</taxon>
        <taxon>Insecta</taxon>
        <taxon>Pterygota</taxon>
        <taxon>Neoptera</taxon>
        <taxon>Endopterygota</taxon>
        <taxon>Coleoptera</taxon>
        <taxon>Polyphaga</taxon>
        <taxon>Cucujiformia</taxon>
        <taxon>Curculionidae</taxon>
        <taxon>Dryophthorinae</taxon>
        <taxon>Sitophilus</taxon>
    </lineage>
</organism>
<proteinExistence type="inferred from homology"/>
<evidence type="ECO:0000256" key="2">
    <source>
        <dbReference type="ARBA" id="ARBA00023180"/>
    </source>
</evidence>
<keyword evidence="4" id="KW-1185">Reference proteome</keyword>
<evidence type="ECO:0000313" key="5">
    <source>
        <dbReference type="RefSeq" id="XP_030759250.1"/>
    </source>
</evidence>
<evidence type="ECO:0000259" key="3">
    <source>
        <dbReference type="Pfam" id="PF00135"/>
    </source>
</evidence>
<feature type="domain" description="Carboxylesterase type B" evidence="3">
    <location>
        <begin position="7"/>
        <end position="154"/>
    </location>
</feature>
<name>A0A6J2Y8G3_SITOR</name>
<dbReference type="KEGG" id="soy:115884739"/>
<protein>
    <submittedName>
        <fullName evidence="5">Neuroligin-4, X-linked-like</fullName>
    </submittedName>
</protein>
<dbReference type="AlphaFoldDB" id="A0A6J2Y8G3"/>
<dbReference type="InParanoid" id="A0A6J2Y8G3"/>
<dbReference type="Pfam" id="PF00135">
    <property type="entry name" value="COesterase"/>
    <property type="match status" value="1"/>
</dbReference>
<dbReference type="GeneID" id="115884739"/>
<dbReference type="PANTHER" id="PTHR43903">
    <property type="entry name" value="NEUROLIGIN"/>
    <property type="match status" value="1"/>
</dbReference>
<dbReference type="SUPFAM" id="SSF53474">
    <property type="entry name" value="alpha/beta-Hydrolases"/>
    <property type="match status" value="1"/>
</dbReference>
<dbReference type="InterPro" id="IPR029058">
    <property type="entry name" value="AB_hydrolase_fold"/>
</dbReference>
<keyword evidence="2" id="KW-0325">Glycoprotein</keyword>
<dbReference type="Gene3D" id="3.40.50.1820">
    <property type="entry name" value="alpha/beta hydrolase"/>
    <property type="match status" value="1"/>
</dbReference>
<feature type="non-terminal residue" evidence="5">
    <location>
        <position position="1"/>
    </location>
</feature>
<sequence>FLKVEPEEAKIQSNFGLVDQLAALLWIKANIEAFGGDPTKVTLMGHGTGAVCASLLTISPMAIHEGKKLFHRAILMSGTALADWAVVSKPLDISIQVAQSLNCQLHDNFSDCLRRKRLDQIMSSAAVSDPYRTTFGPVVDNIFVPNDPKKSMAQYTDIFKR</sequence>
<gene>
    <name evidence="5" type="primary">LOC115884739</name>
</gene>
<evidence type="ECO:0000313" key="4">
    <source>
        <dbReference type="Proteomes" id="UP000504635"/>
    </source>
</evidence>
<dbReference type="Proteomes" id="UP000504635">
    <property type="component" value="Unplaced"/>
</dbReference>
<comment type="similarity">
    <text evidence="1">Belongs to the type-B carboxylesterase/lipase family.</text>
</comment>
<dbReference type="RefSeq" id="XP_030759250.1">
    <property type="nucleotide sequence ID" value="XM_030903390.1"/>
</dbReference>
<evidence type="ECO:0000256" key="1">
    <source>
        <dbReference type="ARBA" id="ARBA00005964"/>
    </source>
</evidence>